<evidence type="ECO:0000313" key="2">
    <source>
        <dbReference type="Proteomes" id="UP001431783"/>
    </source>
</evidence>
<protein>
    <submittedName>
        <fullName evidence="1">Uncharacterized protein</fullName>
    </submittedName>
</protein>
<reference evidence="1 2" key="1">
    <citation type="submission" date="2023-03" db="EMBL/GenBank/DDBJ databases">
        <title>Genome insight into feeding habits of ladybird beetles.</title>
        <authorList>
            <person name="Li H.-S."/>
            <person name="Huang Y.-H."/>
            <person name="Pang H."/>
        </authorList>
    </citation>
    <scope>NUCLEOTIDE SEQUENCE [LARGE SCALE GENOMIC DNA]</scope>
    <source>
        <strain evidence="1">SYSU_2023b</strain>
        <tissue evidence="1">Whole body</tissue>
    </source>
</reference>
<dbReference type="AlphaFoldDB" id="A0AAW1UXE0"/>
<keyword evidence="2" id="KW-1185">Reference proteome</keyword>
<accession>A0AAW1UXE0</accession>
<name>A0AAW1UXE0_9CUCU</name>
<organism evidence="1 2">
    <name type="scientific">Henosepilachna vigintioctopunctata</name>
    <dbReference type="NCBI Taxonomy" id="420089"/>
    <lineage>
        <taxon>Eukaryota</taxon>
        <taxon>Metazoa</taxon>
        <taxon>Ecdysozoa</taxon>
        <taxon>Arthropoda</taxon>
        <taxon>Hexapoda</taxon>
        <taxon>Insecta</taxon>
        <taxon>Pterygota</taxon>
        <taxon>Neoptera</taxon>
        <taxon>Endopterygota</taxon>
        <taxon>Coleoptera</taxon>
        <taxon>Polyphaga</taxon>
        <taxon>Cucujiformia</taxon>
        <taxon>Coccinelloidea</taxon>
        <taxon>Coccinellidae</taxon>
        <taxon>Epilachninae</taxon>
        <taxon>Epilachnini</taxon>
        <taxon>Henosepilachna</taxon>
    </lineage>
</organism>
<proteinExistence type="predicted"/>
<evidence type="ECO:0000313" key="1">
    <source>
        <dbReference type="EMBL" id="KAK9885564.1"/>
    </source>
</evidence>
<dbReference type="Proteomes" id="UP001431783">
    <property type="component" value="Unassembled WGS sequence"/>
</dbReference>
<sequence length="193" mass="22606">MESQSEMPKRVIEKHDASTQCDIDDPELMFVEKNLKNYEPYRNNENQGKVYQNIDIEQVDSKQLDSKKVDIKEVVPTELITPTTRSSSTKFQGQGQSSCTSIVTLLKEMDIEEMDIKEVHEDTIQISHSTATISFAIKLRTNQQIVQTDSMIITKNIHQQLRLKFEMRFNFREKIFIRSKYQKIIDGVWMRVL</sequence>
<gene>
    <name evidence="1" type="ORF">WA026_012317</name>
</gene>
<comment type="caution">
    <text evidence="1">The sequence shown here is derived from an EMBL/GenBank/DDBJ whole genome shotgun (WGS) entry which is preliminary data.</text>
</comment>
<dbReference type="EMBL" id="JARQZJ010000096">
    <property type="protein sequence ID" value="KAK9885564.1"/>
    <property type="molecule type" value="Genomic_DNA"/>
</dbReference>